<reference evidence="5 6" key="1">
    <citation type="journal article" date="2018" name="New Phytol.">
        <title>Comparative genomics and transcriptomics depict ericoid mycorrhizal fungi as versatile saprotrophs and plant mutualists.</title>
        <authorList>
            <person name="Martino E."/>
            <person name="Morin E."/>
            <person name="Grelet G.A."/>
            <person name="Kuo A."/>
            <person name="Kohler A."/>
            <person name="Daghino S."/>
            <person name="Barry K.W."/>
            <person name="Cichocki N."/>
            <person name="Clum A."/>
            <person name="Dockter R.B."/>
            <person name="Hainaut M."/>
            <person name="Kuo R.C."/>
            <person name="LaButti K."/>
            <person name="Lindahl B.D."/>
            <person name="Lindquist E.A."/>
            <person name="Lipzen A."/>
            <person name="Khouja H.R."/>
            <person name="Magnuson J."/>
            <person name="Murat C."/>
            <person name="Ohm R.A."/>
            <person name="Singer S.W."/>
            <person name="Spatafora J.W."/>
            <person name="Wang M."/>
            <person name="Veneault-Fourrey C."/>
            <person name="Henrissat B."/>
            <person name="Grigoriev I.V."/>
            <person name="Martin F.M."/>
            <person name="Perotto S."/>
        </authorList>
    </citation>
    <scope>NUCLEOTIDE SEQUENCE [LARGE SCALE GENOMIC DNA]</scope>
    <source>
        <strain evidence="5 6">ATCC 22711</strain>
    </source>
</reference>
<organism evidence="5 6">
    <name type="scientific">Amorphotheca resinae ATCC 22711</name>
    <dbReference type="NCBI Taxonomy" id="857342"/>
    <lineage>
        <taxon>Eukaryota</taxon>
        <taxon>Fungi</taxon>
        <taxon>Dikarya</taxon>
        <taxon>Ascomycota</taxon>
        <taxon>Pezizomycotina</taxon>
        <taxon>Leotiomycetes</taxon>
        <taxon>Helotiales</taxon>
        <taxon>Amorphothecaceae</taxon>
        <taxon>Amorphotheca</taxon>
    </lineage>
</organism>
<dbReference type="PANTHER" id="PTHR46720">
    <property type="entry name" value="HYDROXYLASE, PUTATIVE (AFU_ORTHOLOGUE AFUA_3G01460)-RELATED"/>
    <property type="match status" value="1"/>
</dbReference>
<keyword evidence="1" id="KW-0285">Flavoprotein</keyword>
<keyword evidence="3" id="KW-0560">Oxidoreductase</keyword>
<feature type="domain" description="FAD-binding" evidence="4">
    <location>
        <begin position="149"/>
        <end position="374"/>
    </location>
</feature>
<dbReference type="AlphaFoldDB" id="A0A2T3B8E9"/>
<dbReference type="Gene3D" id="3.50.50.60">
    <property type="entry name" value="FAD/NAD(P)-binding domain"/>
    <property type="match status" value="1"/>
</dbReference>
<dbReference type="GO" id="GO:0016491">
    <property type="term" value="F:oxidoreductase activity"/>
    <property type="evidence" value="ECO:0007669"/>
    <property type="project" value="UniProtKB-KW"/>
</dbReference>
<evidence type="ECO:0000256" key="1">
    <source>
        <dbReference type="ARBA" id="ARBA00022630"/>
    </source>
</evidence>
<dbReference type="SUPFAM" id="SSF51905">
    <property type="entry name" value="FAD/NAD(P)-binding domain"/>
    <property type="match status" value="1"/>
</dbReference>
<dbReference type="Proteomes" id="UP000241818">
    <property type="component" value="Unassembled WGS sequence"/>
</dbReference>
<dbReference type="InterPro" id="IPR051104">
    <property type="entry name" value="FAD_monoxygenase"/>
</dbReference>
<dbReference type="EMBL" id="KZ679008">
    <property type="protein sequence ID" value="PSS23145.1"/>
    <property type="molecule type" value="Genomic_DNA"/>
</dbReference>
<evidence type="ECO:0000313" key="6">
    <source>
        <dbReference type="Proteomes" id="UP000241818"/>
    </source>
</evidence>
<dbReference type="PANTHER" id="PTHR46720:SF3">
    <property type="entry name" value="FAD-BINDING DOMAIN-CONTAINING PROTEIN-RELATED"/>
    <property type="match status" value="1"/>
</dbReference>
<dbReference type="InParanoid" id="A0A2T3B8E9"/>
<sequence>MAPTNTPKKPFHVAVCGLCMTIGLLHQNIPCTLYESAPAFAEIGAGVAFGPNATAAMSLIDPDIKTGYDRQETVNAFPEKLHSWFDFRIGMREDAWKEMKAPAPEGQKIAQVWTGGSGQSSVHRAHFLDELIKLVPDGVAKFGKRVENVEKVDGKMRLTFHDGSTAEADAVIGCDGVKSRTRQILLGENHPAAHPVFTGKYAYRGLIPMEKAVKVIGDELARNSQMYMGHHGHLLTFPIEKGQTMNVVAFQTKKDGKWENEKWVLPMKKEDMFRDFDGWGDSVRELLSLMEKPDVWALFDHPPAPTYYKGNLALLGDAAHASTPHQGAGAGQAIEDAFILSNLLGKVDSVEGIESAFKAYDAVRRPRSQRVVTTSREAASIYEFEDEKLGGDVDLIRRTLEKRYDWIWNEDLHQQLKKAEEFMELKANL</sequence>
<keyword evidence="2" id="KW-0274">FAD</keyword>
<gene>
    <name evidence="5" type="ORF">M430DRAFT_48737</name>
</gene>
<dbReference type="OrthoDB" id="417877at2759"/>
<dbReference type="PRINTS" id="PR00420">
    <property type="entry name" value="RNGMNOXGNASE"/>
</dbReference>
<evidence type="ECO:0000256" key="3">
    <source>
        <dbReference type="ARBA" id="ARBA00023002"/>
    </source>
</evidence>
<evidence type="ECO:0000313" key="5">
    <source>
        <dbReference type="EMBL" id="PSS23145.1"/>
    </source>
</evidence>
<evidence type="ECO:0000259" key="4">
    <source>
        <dbReference type="Pfam" id="PF01494"/>
    </source>
</evidence>
<keyword evidence="6" id="KW-1185">Reference proteome</keyword>
<proteinExistence type="predicted"/>
<dbReference type="SUPFAM" id="SSF54373">
    <property type="entry name" value="FAD-linked reductases, C-terminal domain"/>
    <property type="match status" value="1"/>
</dbReference>
<name>A0A2T3B8E9_AMORE</name>
<accession>A0A2T3B8E9</accession>
<dbReference type="InterPro" id="IPR002938">
    <property type="entry name" value="FAD-bd"/>
</dbReference>
<protein>
    <recommendedName>
        <fullName evidence="4">FAD-binding domain-containing protein</fullName>
    </recommendedName>
</protein>
<dbReference type="Pfam" id="PF01494">
    <property type="entry name" value="FAD_binding_3"/>
    <property type="match status" value="1"/>
</dbReference>
<dbReference type="InterPro" id="IPR036188">
    <property type="entry name" value="FAD/NAD-bd_sf"/>
</dbReference>
<dbReference type="STRING" id="857342.A0A2T3B8E9"/>
<dbReference type="FunFam" id="3.50.50.60:FF:000153">
    <property type="entry name" value="Salicylate hydroxylase, putative"/>
    <property type="match status" value="1"/>
</dbReference>
<evidence type="ECO:0000256" key="2">
    <source>
        <dbReference type="ARBA" id="ARBA00022827"/>
    </source>
</evidence>
<dbReference type="GO" id="GO:0071949">
    <property type="term" value="F:FAD binding"/>
    <property type="evidence" value="ECO:0007669"/>
    <property type="project" value="InterPro"/>
</dbReference>
<dbReference type="RefSeq" id="XP_024723191.1">
    <property type="nucleotide sequence ID" value="XM_024868015.1"/>
</dbReference>
<dbReference type="GeneID" id="36576096"/>
<dbReference type="GO" id="GO:0044550">
    <property type="term" value="P:secondary metabolite biosynthetic process"/>
    <property type="evidence" value="ECO:0007669"/>
    <property type="project" value="TreeGrafter"/>
</dbReference>